<feature type="region of interest" description="Disordered" evidence="4">
    <location>
        <begin position="1"/>
        <end position="87"/>
    </location>
</feature>
<sequence length="136" mass="14368">MADEAKEDAMETGPADGAAPKEEKKVEEGSHEAAVAAGEAPDLNDEDATRAAVAEVLGARPNADEGKKAEETASKGPDGSAQGNKKTLPIRAYLDQTIVPCLLAGLSQLAKERPDGNEVEWLAHWLLRNAPNKKKN</sequence>
<name>A0A7S2WAN7_9STRA</name>
<dbReference type="EMBL" id="HBHK01008806">
    <property type="protein sequence ID" value="CAD9676503.1"/>
    <property type="molecule type" value="Transcribed_RNA"/>
</dbReference>
<evidence type="ECO:0000256" key="3">
    <source>
        <dbReference type="ARBA" id="ARBA00023242"/>
    </source>
</evidence>
<dbReference type="Gene3D" id="1.20.890.10">
    <property type="entry name" value="cAMP-dependent protein kinase regulatory subunit, dimerization-anchoring domain"/>
    <property type="match status" value="1"/>
</dbReference>
<feature type="compositionally biased region" description="Basic and acidic residues" evidence="4">
    <location>
        <begin position="19"/>
        <end position="31"/>
    </location>
</feature>
<reference evidence="5" key="1">
    <citation type="submission" date="2021-01" db="EMBL/GenBank/DDBJ databases">
        <authorList>
            <person name="Corre E."/>
            <person name="Pelletier E."/>
            <person name="Niang G."/>
            <person name="Scheremetjew M."/>
            <person name="Finn R."/>
            <person name="Kale V."/>
            <person name="Holt S."/>
            <person name="Cochrane G."/>
            <person name="Meng A."/>
            <person name="Brown T."/>
            <person name="Cohen L."/>
        </authorList>
    </citation>
    <scope>NUCLEOTIDE SEQUENCE</scope>
    <source>
        <strain evidence="5">NY070348D</strain>
    </source>
</reference>
<evidence type="ECO:0000256" key="2">
    <source>
        <dbReference type="ARBA" id="ARBA00010849"/>
    </source>
</evidence>
<keyword evidence="3" id="KW-0539">Nucleus</keyword>
<evidence type="ECO:0000313" key="5">
    <source>
        <dbReference type="EMBL" id="CAD9676503.1"/>
    </source>
</evidence>
<evidence type="ECO:0000256" key="4">
    <source>
        <dbReference type="SAM" id="MobiDB-lite"/>
    </source>
</evidence>
<comment type="similarity">
    <text evidence="2">Belongs to the dpy-30 family.</text>
</comment>
<proteinExistence type="inferred from homology"/>
<organism evidence="5">
    <name type="scientific">Mucochytrium quahogii</name>
    <dbReference type="NCBI Taxonomy" id="96639"/>
    <lineage>
        <taxon>Eukaryota</taxon>
        <taxon>Sar</taxon>
        <taxon>Stramenopiles</taxon>
        <taxon>Bigyra</taxon>
        <taxon>Labyrinthulomycetes</taxon>
        <taxon>Thraustochytrida</taxon>
        <taxon>Thraustochytriidae</taxon>
        <taxon>Mucochytrium</taxon>
    </lineage>
</organism>
<evidence type="ECO:0000256" key="1">
    <source>
        <dbReference type="ARBA" id="ARBA00004123"/>
    </source>
</evidence>
<gene>
    <name evidence="5" type="ORF">QSP1433_LOCUS5456</name>
</gene>
<comment type="subcellular location">
    <subcellularLocation>
        <location evidence="1">Nucleus</location>
    </subcellularLocation>
</comment>
<dbReference type="CDD" id="cd22965">
    <property type="entry name" value="DD_DPY30_SDC1"/>
    <property type="match status" value="1"/>
</dbReference>
<protein>
    <submittedName>
        <fullName evidence="5">Uncharacterized protein</fullName>
    </submittedName>
</protein>
<feature type="compositionally biased region" description="Basic and acidic residues" evidence="4">
    <location>
        <begin position="62"/>
        <end position="73"/>
    </location>
</feature>
<dbReference type="GO" id="GO:0005634">
    <property type="term" value="C:nucleus"/>
    <property type="evidence" value="ECO:0007669"/>
    <property type="project" value="UniProtKB-SubCell"/>
</dbReference>
<dbReference type="InterPro" id="IPR007858">
    <property type="entry name" value="Dpy-30_motif"/>
</dbReference>
<accession>A0A7S2WAN7</accession>
<dbReference type="AlphaFoldDB" id="A0A7S2WAN7"/>
<dbReference type="InterPro" id="IPR049629">
    <property type="entry name" value="DPY30_SDC1_DD"/>
</dbReference>
<dbReference type="Pfam" id="PF05186">
    <property type="entry name" value="Dpy-30"/>
    <property type="match status" value="1"/>
</dbReference>